<sequence>MRTRDAVIEYQKTLDNVGTLTKDLDLVDPVSALYLEFEATNGGTSNLKNWISDVITKIEVVNGAEVLYGLNLLQLESLFFYKTGRVPTMFPSEFADGIQRHGCLLLFGRHLWDPDYAMDFSRYANPQIKITSNLNAIRDVAADGFLTGTLKGSIIAKVMEDAPKPSQYLMAKEIKAWTSAASGEVRVDLPVDYTYRMLMLRSHLQGIDIEYPMQQLKITFDSDKYVMLNRYVKQLDAEALALFGTGELKHDIFAGTHGVVRTPFNKEPGASITLYEQDGTNIHAITYHWGGSMYLNSATHAGAGDSTARKWTTIARGHSLHATLPVPFGLMDKPETWFDPAPYKKAEAVITENYAACATQVVLEQARPL</sequence>
<gene>
    <name evidence="1" type="ORF">MM415B03014_0005</name>
    <name evidence="2" type="ORF">TM448B03451_0010</name>
</gene>
<accession>A0A6M3L1X0</accession>
<name>A0A6M3L1X0_9ZZZZ</name>
<evidence type="ECO:0000313" key="2">
    <source>
        <dbReference type="EMBL" id="QJI02615.1"/>
    </source>
</evidence>
<dbReference type="AlphaFoldDB" id="A0A6M3L1X0"/>
<evidence type="ECO:0000313" key="1">
    <source>
        <dbReference type="EMBL" id="QJA87348.1"/>
    </source>
</evidence>
<dbReference type="EMBL" id="MT142699">
    <property type="protein sequence ID" value="QJA87348.1"/>
    <property type="molecule type" value="Genomic_DNA"/>
</dbReference>
<dbReference type="EMBL" id="MT145016">
    <property type="protein sequence ID" value="QJI02615.1"/>
    <property type="molecule type" value="Genomic_DNA"/>
</dbReference>
<protein>
    <submittedName>
        <fullName evidence="1">Uncharacterized protein</fullName>
    </submittedName>
</protein>
<proteinExistence type="predicted"/>
<organism evidence="1">
    <name type="scientific">viral metagenome</name>
    <dbReference type="NCBI Taxonomy" id="1070528"/>
    <lineage>
        <taxon>unclassified sequences</taxon>
        <taxon>metagenomes</taxon>
        <taxon>organismal metagenomes</taxon>
    </lineage>
</organism>
<reference evidence="1" key="1">
    <citation type="submission" date="2020-03" db="EMBL/GenBank/DDBJ databases">
        <title>The deep terrestrial virosphere.</title>
        <authorList>
            <person name="Holmfeldt K."/>
            <person name="Nilsson E."/>
            <person name="Simone D."/>
            <person name="Lopez-Fernandez M."/>
            <person name="Wu X."/>
            <person name="de Brujin I."/>
            <person name="Lundin D."/>
            <person name="Andersson A."/>
            <person name="Bertilsson S."/>
            <person name="Dopson M."/>
        </authorList>
    </citation>
    <scope>NUCLEOTIDE SEQUENCE</scope>
    <source>
        <strain evidence="1">MM415B03014</strain>
        <strain evidence="2">TM448B03451</strain>
    </source>
</reference>